<protein>
    <submittedName>
        <fullName evidence="2">Uncharacterized protein</fullName>
    </submittedName>
</protein>
<evidence type="ECO:0000256" key="1">
    <source>
        <dbReference type="SAM" id="SignalP"/>
    </source>
</evidence>
<feature type="chain" id="PRO_5046235488" evidence="1">
    <location>
        <begin position="24"/>
        <end position="129"/>
    </location>
</feature>
<dbReference type="Proteomes" id="UP001267878">
    <property type="component" value="Unassembled WGS sequence"/>
</dbReference>
<proteinExistence type="predicted"/>
<feature type="signal peptide" evidence="1">
    <location>
        <begin position="1"/>
        <end position="23"/>
    </location>
</feature>
<name>A0ABU1VM29_9GAMM</name>
<sequence length="129" mass="13380">MNTLRNLAALALLAFAAISPAHAEQAAEGTKTSVVVDGAPVDGSSDVRKLLESRPEIAALTRGGNEKAIADALKEQISNAGGEKAVADALNDYLSKHPLKDGQDITDLARNGKEKAIAAALKARFGKHP</sequence>
<gene>
    <name evidence="2" type="ORF">J2X04_000883</name>
</gene>
<accession>A0ABU1VM29</accession>
<keyword evidence="1" id="KW-0732">Signal</keyword>
<keyword evidence="3" id="KW-1185">Reference proteome</keyword>
<dbReference type="RefSeq" id="WP_310052535.1">
    <property type="nucleotide sequence ID" value="NZ_JAVDVW010000001.1"/>
</dbReference>
<comment type="caution">
    <text evidence="2">The sequence shown here is derived from an EMBL/GenBank/DDBJ whole genome shotgun (WGS) entry which is preliminary data.</text>
</comment>
<dbReference type="EMBL" id="JAVDVW010000001">
    <property type="protein sequence ID" value="MDR7098536.1"/>
    <property type="molecule type" value="Genomic_DNA"/>
</dbReference>
<reference evidence="2 3" key="1">
    <citation type="submission" date="2023-07" db="EMBL/GenBank/DDBJ databases">
        <title>Sorghum-associated microbial communities from plants grown in Nebraska, USA.</title>
        <authorList>
            <person name="Schachtman D."/>
        </authorList>
    </citation>
    <scope>NUCLEOTIDE SEQUENCE [LARGE SCALE GENOMIC DNA]</scope>
    <source>
        <strain evidence="2 3">BE187</strain>
    </source>
</reference>
<evidence type="ECO:0000313" key="3">
    <source>
        <dbReference type="Proteomes" id="UP001267878"/>
    </source>
</evidence>
<organism evidence="2 3">
    <name type="scientific">Agrilutibacter niabensis</name>
    <dbReference type="NCBI Taxonomy" id="380628"/>
    <lineage>
        <taxon>Bacteria</taxon>
        <taxon>Pseudomonadati</taxon>
        <taxon>Pseudomonadota</taxon>
        <taxon>Gammaproteobacteria</taxon>
        <taxon>Lysobacterales</taxon>
        <taxon>Lysobacteraceae</taxon>
        <taxon>Agrilutibacter</taxon>
    </lineage>
</organism>
<evidence type="ECO:0000313" key="2">
    <source>
        <dbReference type="EMBL" id="MDR7098536.1"/>
    </source>
</evidence>